<dbReference type="GO" id="GO:0003955">
    <property type="term" value="F:NAD(P)H dehydrogenase (quinone) activity"/>
    <property type="evidence" value="ECO:0007669"/>
    <property type="project" value="InterPro"/>
</dbReference>
<reference evidence="3 4" key="1">
    <citation type="submission" date="2020-12" db="EMBL/GenBank/DDBJ databases">
        <title>Metabolic potential, ecology and presence of endohyphal bacteria is reflected in genomic diversity of Mucoromycotina.</title>
        <authorList>
            <person name="Muszewska A."/>
            <person name="Okrasinska A."/>
            <person name="Steczkiewicz K."/>
            <person name="Drgas O."/>
            <person name="Orlowska M."/>
            <person name="Perlinska-Lenart U."/>
            <person name="Aleksandrzak-Piekarczyk T."/>
            <person name="Szatraj K."/>
            <person name="Zielenkiewicz U."/>
            <person name="Pilsyk S."/>
            <person name="Malc E."/>
            <person name="Mieczkowski P."/>
            <person name="Kruszewska J.S."/>
            <person name="Biernat P."/>
            <person name="Pawlowska J."/>
        </authorList>
    </citation>
    <scope>NUCLEOTIDE SEQUENCE [LARGE SCALE GENOMIC DNA]</scope>
    <source>
        <strain evidence="3 4">CBS 142.35</strain>
    </source>
</reference>
<dbReference type="FunFam" id="3.40.50.360:FF:000001">
    <property type="entry name" value="NAD(P)H dehydrogenase (Quinone) FQR1-like"/>
    <property type="match status" value="1"/>
</dbReference>
<dbReference type="Gene3D" id="3.40.50.360">
    <property type="match status" value="1"/>
</dbReference>
<accession>A0A8H7RX58</accession>
<dbReference type="SUPFAM" id="SSF52218">
    <property type="entry name" value="Flavoproteins"/>
    <property type="match status" value="1"/>
</dbReference>
<dbReference type="EMBL" id="JAEPRB010000228">
    <property type="protein sequence ID" value="KAG2218455.1"/>
    <property type="molecule type" value="Genomic_DNA"/>
</dbReference>
<dbReference type="InterPro" id="IPR029039">
    <property type="entry name" value="Flavoprotein-like_sf"/>
</dbReference>
<dbReference type="AlphaFoldDB" id="A0A8H7RX58"/>
<organism evidence="3 4">
    <name type="scientific">Circinella minor</name>
    <dbReference type="NCBI Taxonomy" id="1195481"/>
    <lineage>
        <taxon>Eukaryota</taxon>
        <taxon>Fungi</taxon>
        <taxon>Fungi incertae sedis</taxon>
        <taxon>Mucoromycota</taxon>
        <taxon>Mucoromycotina</taxon>
        <taxon>Mucoromycetes</taxon>
        <taxon>Mucorales</taxon>
        <taxon>Lichtheimiaceae</taxon>
        <taxon>Circinella</taxon>
    </lineage>
</organism>
<dbReference type="GO" id="GO:0016020">
    <property type="term" value="C:membrane"/>
    <property type="evidence" value="ECO:0007669"/>
    <property type="project" value="TreeGrafter"/>
</dbReference>
<dbReference type="GO" id="GO:0010181">
    <property type="term" value="F:FMN binding"/>
    <property type="evidence" value="ECO:0007669"/>
    <property type="project" value="InterPro"/>
</dbReference>
<evidence type="ECO:0000313" key="4">
    <source>
        <dbReference type="Proteomes" id="UP000646827"/>
    </source>
</evidence>
<sequence>MSTPKVSIVIYTVYHHIYKLAVEAQHGLKAAGVQSTIYQVPETLPGNVLKAINAPPKPDVPIIQPHQITEADGLLFGLPTRFGTAPSQIKALLDGTGGLWAKNALAGKFAGQETTALTTIPYFVHHGINYVPLGFRSPHLNDNTEIVGGSPYGAGTITSPDGSRQPSKKELEVARTQGELFGNVVATYVRGRQH</sequence>
<comment type="similarity">
    <text evidence="1">Belongs to the WrbA family.</text>
</comment>
<gene>
    <name evidence="3" type="ORF">INT45_002999</name>
</gene>
<comment type="caution">
    <text evidence="3">The sequence shown here is derived from an EMBL/GenBank/DDBJ whole genome shotgun (WGS) entry which is preliminary data.</text>
</comment>
<dbReference type="PANTHER" id="PTHR30546:SF23">
    <property type="entry name" value="FLAVOPROTEIN-LIKE PROTEIN YCP4-RELATED"/>
    <property type="match status" value="1"/>
</dbReference>
<dbReference type="Proteomes" id="UP000646827">
    <property type="component" value="Unassembled WGS sequence"/>
</dbReference>
<dbReference type="NCBIfam" id="TIGR01755">
    <property type="entry name" value="flav_wrbA"/>
    <property type="match status" value="1"/>
</dbReference>
<feature type="domain" description="Flavodoxin-like" evidence="2">
    <location>
        <begin position="6"/>
        <end position="181"/>
    </location>
</feature>
<dbReference type="Pfam" id="PF03358">
    <property type="entry name" value="FMN_red"/>
    <property type="match status" value="1"/>
</dbReference>
<evidence type="ECO:0000313" key="3">
    <source>
        <dbReference type="EMBL" id="KAG2218455.1"/>
    </source>
</evidence>
<evidence type="ECO:0000259" key="2">
    <source>
        <dbReference type="PROSITE" id="PS50902"/>
    </source>
</evidence>
<proteinExistence type="inferred from homology"/>
<dbReference type="InterPro" id="IPR010089">
    <property type="entry name" value="Flavoprotein_WrbA-like"/>
</dbReference>
<dbReference type="NCBIfam" id="NF002999">
    <property type="entry name" value="PRK03767.1"/>
    <property type="match status" value="1"/>
</dbReference>
<dbReference type="OrthoDB" id="504689at2759"/>
<dbReference type="InterPro" id="IPR008254">
    <property type="entry name" value="Flavodoxin/NO_synth"/>
</dbReference>
<protein>
    <recommendedName>
        <fullName evidence="2">Flavodoxin-like domain-containing protein</fullName>
    </recommendedName>
</protein>
<dbReference type="InterPro" id="IPR005025">
    <property type="entry name" value="FMN_Rdtase-like_dom"/>
</dbReference>
<name>A0A8H7RX58_9FUNG</name>
<keyword evidence="4" id="KW-1185">Reference proteome</keyword>
<dbReference type="PROSITE" id="PS50902">
    <property type="entry name" value="FLAVODOXIN_LIKE"/>
    <property type="match status" value="1"/>
</dbReference>
<evidence type="ECO:0000256" key="1">
    <source>
        <dbReference type="ARBA" id="ARBA00006961"/>
    </source>
</evidence>
<dbReference type="PANTHER" id="PTHR30546">
    <property type="entry name" value="FLAVODOXIN-RELATED PROTEIN WRBA-RELATED"/>
    <property type="match status" value="1"/>
</dbReference>